<dbReference type="InterPro" id="IPR001878">
    <property type="entry name" value="Znf_CCHC"/>
</dbReference>
<dbReference type="InterPro" id="IPR006564">
    <property type="entry name" value="Znf_PMZ"/>
</dbReference>
<accession>A0ABQ4YVV7</accession>
<evidence type="ECO:0000256" key="4">
    <source>
        <dbReference type="PROSITE-ProRule" id="PRU00047"/>
    </source>
</evidence>
<dbReference type="PROSITE" id="PS50966">
    <property type="entry name" value="ZF_SWIM"/>
    <property type="match status" value="1"/>
</dbReference>
<reference evidence="8" key="1">
    <citation type="journal article" date="2022" name="Int. J. Mol. Sci.">
        <title>Draft Genome of Tanacetum Coccineum: Genomic Comparison of Closely Related Tanacetum-Family Plants.</title>
        <authorList>
            <person name="Yamashiro T."/>
            <person name="Shiraishi A."/>
            <person name="Nakayama K."/>
            <person name="Satake H."/>
        </authorList>
    </citation>
    <scope>NUCLEOTIDE SEQUENCE</scope>
</reference>
<dbReference type="InterPro" id="IPR007527">
    <property type="entry name" value="Znf_SWIM"/>
</dbReference>
<feature type="domain" description="CCHC-type" evidence="6">
    <location>
        <begin position="291"/>
        <end position="305"/>
    </location>
</feature>
<name>A0ABQ4YVV7_9ASTR</name>
<protein>
    <submittedName>
        <fullName evidence="8">Mutator type transposase</fullName>
    </submittedName>
</protein>
<dbReference type="PROSITE" id="PS50158">
    <property type="entry name" value="ZF_CCHC"/>
    <property type="match status" value="1"/>
</dbReference>
<evidence type="ECO:0000313" key="8">
    <source>
        <dbReference type="EMBL" id="GJS81959.1"/>
    </source>
</evidence>
<feature type="compositionally biased region" description="Polar residues" evidence="5">
    <location>
        <begin position="337"/>
        <end position="370"/>
    </location>
</feature>
<reference evidence="8" key="2">
    <citation type="submission" date="2022-01" db="EMBL/GenBank/DDBJ databases">
        <authorList>
            <person name="Yamashiro T."/>
            <person name="Shiraishi A."/>
            <person name="Satake H."/>
            <person name="Nakayama K."/>
        </authorList>
    </citation>
    <scope>NUCLEOTIDE SEQUENCE</scope>
</reference>
<keyword evidence="3" id="KW-0862">Zinc</keyword>
<evidence type="ECO:0000256" key="2">
    <source>
        <dbReference type="ARBA" id="ARBA00022771"/>
    </source>
</evidence>
<keyword evidence="9" id="KW-1185">Reference proteome</keyword>
<feature type="region of interest" description="Disordered" evidence="5">
    <location>
        <begin position="305"/>
        <end position="380"/>
    </location>
</feature>
<keyword evidence="2 4" id="KW-0863">Zinc-finger</keyword>
<feature type="compositionally biased region" description="Polar residues" evidence="5">
    <location>
        <begin position="312"/>
        <end position="330"/>
    </location>
</feature>
<evidence type="ECO:0000256" key="1">
    <source>
        <dbReference type="ARBA" id="ARBA00022723"/>
    </source>
</evidence>
<dbReference type="Proteomes" id="UP001151760">
    <property type="component" value="Unassembled WGS sequence"/>
</dbReference>
<evidence type="ECO:0000313" key="9">
    <source>
        <dbReference type="Proteomes" id="UP001151760"/>
    </source>
</evidence>
<dbReference type="EMBL" id="BQNB010010787">
    <property type="protein sequence ID" value="GJS81959.1"/>
    <property type="molecule type" value="Genomic_DNA"/>
</dbReference>
<dbReference type="SMART" id="SM00575">
    <property type="entry name" value="ZnF_PMZ"/>
    <property type="match status" value="1"/>
</dbReference>
<comment type="caution">
    <text evidence="8">The sequence shown here is derived from an EMBL/GenBank/DDBJ whole genome shotgun (WGS) entry which is preliminary data.</text>
</comment>
<dbReference type="PANTHER" id="PTHR31973">
    <property type="entry name" value="POLYPROTEIN, PUTATIVE-RELATED"/>
    <property type="match status" value="1"/>
</dbReference>
<keyword evidence="1" id="KW-0479">Metal-binding</keyword>
<gene>
    <name evidence="8" type="ORF">Tco_0748500</name>
</gene>
<organism evidence="8 9">
    <name type="scientific">Tanacetum coccineum</name>
    <dbReference type="NCBI Taxonomy" id="301880"/>
    <lineage>
        <taxon>Eukaryota</taxon>
        <taxon>Viridiplantae</taxon>
        <taxon>Streptophyta</taxon>
        <taxon>Embryophyta</taxon>
        <taxon>Tracheophyta</taxon>
        <taxon>Spermatophyta</taxon>
        <taxon>Magnoliopsida</taxon>
        <taxon>eudicotyledons</taxon>
        <taxon>Gunneridae</taxon>
        <taxon>Pentapetalae</taxon>
        <taxon>asterids</taxon>
        <taxon>campanulids</taxon>
        <taxon>Asterales</taxon>
        <taxon>Asteraceae</taxon>
        <taxon>Asteroideae</taxon>
        <taxon>Anthemideae</taxon>
        <taxon>Anthemidinae</taxon>
        <taxon>Tanacetum</taxon>
    </lineage>
</organism>
<sequence length="380" mass="43321">MQILTAVGVDPNYGIYPLAYALVESKNKQAWLWFLDCLGDDLELFKNSNFIFVTDRYCLKHIYDNMKLQWRGQQFKDLLWKCATATTVSYFNRNMEELKGANKEHYDWLKLIPPQHWARSHFSARPHYDVLLNNMCEVFEVIKKLAAQYTTTWNGGIFYQAVGPKGDQCVVNVEERTCSYRKWDLTGMPCKHAVRAIWNMAENGLEPCIPESWVHPSYWLATWEEMYRFKINPCNGPDLWPPSDSPIIYTPPEYHKPAGRPPKKRKKGVAELFDGLVKNGKMSRFGQTVTCFKCSQRGHNSKFCKGQRGATYPSTPTVNPSQTTQTTVNPSAPAVNPSKTTPTMRYTKTNASRYSPVKNTTSRASATTGPSGNGKRKAVE</sequence>
<proteinExistence type="predicted"/>
<dbReference type="PANTHER" id="PTHR31973:SF190">
    <property type="entry name" value="MULE TRANSPOSASE DOMAIN-CONTAINING PROTEIN"/>
    <property type="match status" value="1"/>
</dbReference>
<evidence type="ECO:0000256" key="3">
    <source>
        <dbReference type="ARBA" id="ARBA00022833"/>
    </source>
</evidence>
<feature type="domain" description="SWIM-type" evidence="7">
    <location>
        <begin position="169"/>
        <end position="201"/>
    </location>
</feature>
<evidence type="ECO:0000259" key="6">
    <source>
        <dbReference type="PROSITE" id="PS50158"/>
    </source>
</evidence>
<evidence type="ECO:0000256" key="5">
    <source>
        <dbReference type="SAM" id="MobiDB-lite"/>
    </source>
</evidence>
<evidence type="ECO:0000259" key="7">
    <source>
        <dbReference type="PROSITE" id="PS50966"/>
    </source>
</evidence>